<evidence type="ECO:0008006" key="3">
    <source>
        <dbReference type="Google" id="ProtNLM"/>
    </source>
</evidence>
<keyword evidence="2" id="KW-1185">Reference proteome</keyword>
<reference evidence="1 2" key="1">
    <citation type="submission" date="2016-11" db="EMBL/GenBank/DDBJ databases">
        <authorList>
            <person name="Jaros S."/>
            <person name="Januszkiewicz K."/>
            <person name="Wedrychowicz H."/>
        </authorList>
    </citation>
    <scope>NUCLEOTIDE SEQUENCE [LARGE SCALE GENOMIC DNA]</scope>
    <source>
        <strain evidence="1 2">CGMCC 1.10681</strain>
    </source>
</reference>
<accession>A0A1M7NT41</accession>
<evidence type="ECO:0000313" key="2">
    <source>
        <dbReference type="Proteomes" id="UP000184184"/>
    </source>
</evidence>
<gene>
    <name evidence="1" type="ORF">SAMN05216179_1751</name>
</gene>
<dbReference type="AlphaFoldDB" id="A0A1M7NT41"/>
<proteinExistence type="predicted"/>
<dbReference type="Proteomes" id="UP000184184">
    <property type="component" value="Unassembled WGS sequence"/>
</dbReference>
<organism evidence="1 2">
    <name type="scientific">Gracilibacillus kekensis</name>
    <dbReference type="NCBI Taxonomy" id="1027249"/>
    <lineage>
        <taxon>Bacteria</taxon>
        <taxon>Bacillati</taxon>
        <taxon>Bacillota</taxon>
        <taxon>Bacilli</taxon>
        <taxon>Bacillales</taxon>
        <taxon>Bacillaceae</taxon>
        <taxon>Gracilibacillus</taxon>
    </lineage>
</organism>
<dbReference type="CDD" id="cd01635">
    <property type="entry name" value="Glycosyltransferase_GTB-type"/>
    <property type="match status" value="1"/>
</dbReference>
<sequence length="469" mass="54557">MNIYKENYWSLYLDFIKDFKEVIYHGYRLSYLIHFPSIIRHHGSLWQEISKPEFSKKLVHRVSNQKQIQQVFSNYLDTIKVPVSSRIAPAAILDDPLTRIPPSTIKKYFTKTKLLTIKTYKFRDDQATKDRLYLQDFGTVTTKAKTKVLKQIDKIITRFPGHYLYQDTSVQHMLKHKITFVMNQINRAEALLKKVPLSTIIISSPNHFGRVMAFVAAKKGIPTICIQHGILGNEFGFLPKLATYDAVYGQFEKDWYVANGASKESVRIIGHPRFDQALERTKITKEQFIKQLNLDKRKKTLLLIVRGNRYAQKWQLLIKQIKKLLDINIILRDFPNDKTHLLQKKFPFIRSTKQLTLYEVLPHVDAVVSYASTVVLEAMLVGKPVFILQTTIPGYTGYYNPLEPLIQKDPTKLASHVHLYFIHSKWQKIAEKKRQNFLAFAYPDKSSSGQRLLNLVEEVTKGTKKCRNK</sequence>
<dbReference type="InterPro" id="IPR043148">
    <property type="entry name" value="TagF_C"/>
</dbReference>
<name>A0A1M7NT41_9BACI</name>
<dbReference type="OrthoDB" id="2622399at2"/>
<evidence type="ECO:0000313" key="1">
    <source>
        <dbReference type="EMBL" id="SHN07285.1"/>
    </source>
</evidence>
<dbReference type="RefSeq" id="WP_073201476.1">
    <property type="nucleotide sequence ID" value="NZ_FRCZ01000003.1"/>
</dbReference>
<dbReference type="Gene3D" id="3.40.50.12580">
    <property type="match status" value="1"/>
</dbReference>
<dbReference type="SUPFAM" id="SSF53756">
    <property type="entry name" value="UDP-Glycosyltransferase/glycogen phosphorylase"/>
    <property type="match status" value="1"/>
</dbReference>
<protein>
    <recommendedName>
        <fullName evidence="3">Lipid-A-disaccharide synthase</fullName>
    </recommendedName>
</protein>
<dbReference type="STRING" id="1027249.SAMN05216179_1751"/>
<dbReference type="EMBL" id="FRCZ01000003">
    <property type="protein sequence ID" value="SHN07285.1"/>
    <property type="molecule type" value="Genomic_DNA"/>
</dbReference>